<dbReference type="EMBL" id="WUAV01000002">
    <property type="protein sequence ID" value="KAF1767439.1"/>
    <property type="molecule type" value="Genomic_DNA"/>
</dbReference>
<comment type="caution">
    <text evidence="1">The sequence shown here is derived from an EMBL/GenBank/DDBJ whole genome shotgun (WGS) entry which is preliminary data.</text>
</comment>
<evidence type="ECO:0008006" key="3">
    <source>
        <dbReference type="Google" id="ProtNLM"/>
    </source>
</evidence>
<dbReference type="CTD" id="9826495"/>
<dbReference type="Proteomes" id="UP000483820">
    <property type="component" value="Chromosome II"/>
</dbReference>
<accession>A0A6A5HJ19</accession>
<gene>
    <name evidence="1" type="ORF">GCK72_007398</name>
</gene>
<organism evidence="1 2">
    <name type="scientific">Caenorhabditis remanei</name>
    <name type="common">Caenorhabditis vulgaris</name>
    <dbReference type="NCBI Taxonomy" id="31234"/>
    <lineage>
        <taxon>Eukaryota</taxon>
        <taxon>Metazoa</taxon>
        <taxon>Ecdysozoa</taxon>
        <taxon>Nematoda</taxon>
        <taxon>Chromadorea</taxon>
        <taxon>Rhabditida</taxon>
        <taxon>Rhabditina</taxon>
        <taxon>Rhabditomorpha</taxon>
        <taxon>Rhabditoidea</taxon>
        <taxon>Rhabditidae</taxon>
        <taxon>Peloderinae</taxon>
        <taxon>Caenorhabditis</taxon>
    </lineage>
</organism>
<sequence length="451" mass="53080">MNIFPLQYQSLKAVLLYMDPNVRFKISHRFPSISSTEKVVPLRIEELDLGDLTTTVNQTTYKLGIYRKYKKGEKITFRTQRYNEFGGFPRDFDRFGFEIFPGHNVLNPGDVSLPCPYNLVSQEERDTVQIERMHRTRLKFYQDVLETRLGSEDVEISDGEGEDTILEHYYMSLPINELERHIGEIQEDLQPFECRRFNLKPPFVCYIMFTITSKSHKKSYRIPYNMKLHEAMKALNSFLFGGRRQSIQVQKLQFAINETILRLPIGFKIKLEQLKRLNNLSMRHDAILSMLDKKSFPLKSVSFFADDEPDFQFSDMGKTKSFTAIDVNPEIDLFSILKTLPNQRVNLSVYDLDFEIGEYLGLVQNWIENERPIGTCYSFGIVEEDTARQILKLVKTHVEGAKRSKRCVSIPIRNSARLELYYIPMESLNDSEQEEFMWFYDWVLKMRIVRF</sequence>
<dbReference type="AlphaFoldDB" id="A0A6A5HJ19"/>
<evidence type="ECO:0000313" key="2">
    <source>
        <dbReference type="Proteomes" id="UP000483820"/>
    </source>
</evidence>
<dbReference type="RefSeq" id="XP_003100107.2">
    <property type="nucleotide sequence ID" value="XM_003100059.2"/>
</dbReference>
<reference evidence="1 2" key="1">
    <citation type="submission" date="2019-12" db="EMBL/GenBank/DDBJ databases">
        <title>Chromosome-level assembly of the Caenorhabditis remanei genome.</title>
        <authorList>
            <person name="Teterina A.A."/>
            <person name="Willis J.H."/>
            <person name="Phillips P.C."/>
        </authorList>
    </citation>
    <scope>NUCLEOTIDE SEQUENCE [LARGE SCALE GENOMIC DNA]</scope>
    <source>
        <strain evidence="1 2">PX506</strain>
        <tissue evidence="1">Whole organism</tissue>
    </source>
</reference>
<protein>
    <recommendedName>
        <fullName evidence="3">F-box C protein</fullName>
    </recommendedName>
</protein>
<evidence type="ECO:0000313" key="1">
    <source>
        <dbReference type="EMBL" id="KAF1767439.1"/>
    </source>
</evidence>
<dbReference type="GeneID" id="9826495"/>
<dbReference type="PANTHER" id="PTHR31379:SF1">
    <property type="entry name" value="F-BOX C PROTEIN-RELATED"/>
    <property type="match status" value="1"/>
</dbReference>
<dbReference type="Pfam" id="PF12078">
    <property type="entry name" value="DUF3557"/>
    <property type="match status" value="1"/>
</dbReference>
<dbReference type="PANTHER" id="PTHR31379">
    <property type="entry name" value="F-BOX C PROTEIN-RELATED-RELATED"/>
    <property type="match status" value="1"/>
</dbReference>
<dbReference type="KEGG" id="crq:GCK72_007398"/>
<name>A0A6A5HJ19_CAERE</name>
<proteinExistence type="predicted"/>
<dbReference type="InterPro" id="IPR021942">
    <property type="entry name" value="DUF3557"/>
</dbReference>